<evidence type="ECO:0000313" key="6">
    <source>
        <dbReference type="Proteomes" id="UP000694546"/>
    </source>
</evidence>
<dbReference type="InterPro" id="IPR050719">
    <property type="entry name" value="Cortactin-Actin_Reg"/>
</dbReference>
<dbReference type="AlphaFoldDB" id="A0A8C4ZME5"/>
<dbReference type="InterPro" id="IPR019131">
    <property type="entry name" value="Cortactin-binding_p2_N"/>
</dbReference>
<dbReference type="Pfam" id="PF09727">
    <property type="entry name" value="CortBP2"/>
    <property type="match status" value="2"/>
</dbReference>
<feature type="coiled-coil region" evidence="2">
    <location>
        <begin position="605"/>
        <end position="670"/>
    </location>
</feature>
<keyword evidence="6" id="KW-1185">Reference proteome</keyword>
<organism evidence="5 6">
    <name type="scientific">Gadus morhua</name>
    <name type="common">Atlantic cod</name>
    <dbReference type="NCBI Taxonomy" id="8049"/>
    <lineage>
        <taxon>Eukaryota</taxon>
        <taxon>Metazoa</taxon>
        <taxon>Chordata</taxon>
        <taxon>Craniata</taxon>
        <taxon>Vertebrata</taxon>
        <taxon>Euteleostomi</taxon>
        <taxon>Actinopterygii</taxon>
        <taxon>Neopterygii</taxon>
        <taxon>Teleostei</taxon>
        <taxon>Neoteleostei</taxon>
        <taxon>Acanthomorphata</taxon>
        <taxon>Zeiogadaria</taxon>
        <taxon>Gadariae</taxon>
        <taxon>Gadiformes</taxon>
        <taxon>Gadoidei</taxon>
        <taxon>Gadidae</taxon>
        <taxon>Gadus</taxon>
    </lineage>
</organism>
<proteinExistence type="predicted"/>
<evidence type="ECO:0000256" key="1">
    <source>
        <dbReference type="ARBA" id="ARBA00023054"/>
    </source>
</evidence>
<protein>
    <recommendedName>
        <fullName evidence="4">Cortactin-binding protein-2 N-terminal domain-containing protein</fullName>
    </recommendedName>
</protein>
<dbReference type="PANTHER" id="PTHR23166:SF4">
    <property type="entry name" value="FILAMIN A-INTERACTING PROTEIN 1-LIKE"/>
    <property type="match status" value="1"/>
</dbReference>
<accession>A0A8C4ZME5</accession>
<reference evidence="5" key="1">
    <citation type="submission" date="2025-08" db="UniProtKB">
        <authorList>
            <consortium name="Ensembl"/>
        </authorList>
    </citation>
    <scope>IDENTIFICATION</scope>
</reference>
<evidence type="ECO:0000313" key="5">
    <source>
        <dbReference type="Ensembl" id="ENSGMOP00000017980.2"/>
    </source>
</evidence>
<evidence type="ECO:0000256" key="2">
    <source>
        <dbReference type="SAM" id="Coils"/>
    </source>
</evidence>
<feature type="coiled-coil region" evidence="2">
    <location>
        <begin position="723"/>
        <end position="757"/>
    </location>
</feature>
<sequence length="1103" mass="125651">MADQNHIGIKCDNSIQHLNNAPRGCGGRDTKESSKGKELHREDLLCLLSMLEGELQARDEVITVLKAQMTDAALLEAHYAFRGPEKVIRALRRDSLQAQKDQLQDVYEKPMAELDHLEEAHRRTSRRMLRQLVEVERSHSGALSRLEEQEEMHRSFIQKSDDLTTLLEQDRERLKLLIVKEKEYRERKEEDDEREVLVLKDELTALKQFALLVVKEQQSLREELEAEGRRVRELTDITDHARRELSATHSRAREEELRALRLEAELRDQASVYSQTQEAMTAKLADKDAQKQQLRQRLANLSRQLDELGGTRATLRRAEEELVELRERVRWAEDGDEGGAGTASLLSEVDGLRRRVLEMEGKDEELNRMGDQCRDLDRRLGREMSQSRSLKAEVDKLNGRISQLDKLEEALVKSRQECSTLRGSQDREKSLSKQLCSELDTLRIRVRELEVAERQLENSEVAVKQDLSKLRALTVVLVEDRKSMSERLRQASEKLGMEKDQQNEQNSLITMTEKLKEEMQQALRTKADLEAKIRDIAKGKDELQTRLHTEEGKNRELQSKVNTMRRRMQVVEDKSEKVTKENGMDINEPLTHNSNHFDQTDNNKTAELSQEVERLRRKLLEKEVVESELMKAEEDFESLELRFRKEQERSKALTQELGEAKRELSRFQLAEKQEVNQEHALLRRLQQEQVRSRLLGREVDSLKDKLQKLLGTDESISKVQMDHSTLQRKLSLQEAKNRELAREMEELTNELERYRHFSKSLRPGVNGRRFSDLHQSTKEVQTEQPASQPPDYRHPVPFAHDEKVSEQSDDEDLNPNEDEILDISGSLQYNNTKSLYPTNYNVRRYSSNSASDTEELVYGNPVKDMVVTQTPGQPVHIKVTPEPGLNTATLEISSPTTDNAASYTSTAVIPTTSVPHKQRITIIQNAAVSAVKSQSSPTSPDRALSPLVTGPLSRMVSPNSSHPGTPDHNSSPVQIVTVSTCSPEPTEIIGQAVFRMSPERQNSWQLQRSTSAQASPSVITTTEDNKIHIHLGTPYVPALNGTAHGIPKPGGSYYSLRQEQRTQVMTNGCHIKSAGKITSSITITPATSPITHPSNITVSGLYE</sequence>
<dbReference type="Proteomes" id="UP000694546">
    <property type="component" value="Chromosome 20"/>
</dbReference>
<feature type="region of interest" description="Disordered" evidence="3">
    <location>
        <begin position="932"/>
        <end position="973"/>
    </location>
</feature>
<reference evidence="5" key="2">
    <citation type="submission" date="2025-09" db="UniProtKB">
        <authorList>
            <consortium name="Ensembl"/>
        </authorList>
    </citation>
    <scope>IDENTIFICATION</scope>
</reference>
<evidence type="ECO:0000256" key="3">
    <source>
        <dbReference type="SAM" id="MobiDB-lite"/>
    </source>
</evidence>
<feature type="domain" description="Cortactin-binding protein-2 N-terminal" evidence="4">
    <location>
        <begin position="38"/>
        <end position="218"/>
    </location>
</feature>
<dbReference type="OMA" id="ICEMERM"/>
<keyword evidence="1 2" id="KW-0175">Coiled coil</keyword>
<feature type="coiled-coil region" evidence="2">
    <location>
        <begin position="387"/>
        <end position="581"/>
    </location>
</feature>
<dbReference type="GeneTree" id="ENSGT00950000182852"/>
<evidence type="ECO:0000259" key="4">
    <source>
        <dbReference type="Pfam" id="PF09727"/>
    </source>
</evidence>
<name>A0A8C4ZME5_GADMO</name>
<feature type="region of interest" description="Disordered" evidence="3">
    <location>
        <begin position="774"/>
        <end position="797"/>
    </location>
</feature>
<dbReference type="PANTHER" id="PTHR23166">
    <property type="entry name" value="FILAMIN/GPBP-INTERACTING PROTEIN"/>
    <property type="match status" value="1"/>
</dbReference>
<feature type="coiled-coil region" evidence="2">
    <location>
        <begin position="277"/>
        <end position="335"/>
    </location>
</feature>
<feature type="compositionally biased region" description="Polar residues" evidence="3">
    <location>
        <begin position="956"/>
        <end position="973"/>
    </location>
</feature>
<feature type="domain" description="Cortactin-binding protein-2 N-terminal" evidence="4">
    <location>
        <begin position="595"/>
        <end position="739"/>
    </location>
</feature>
<dbReference type="Ensembl" id="ENSGMOT00000018423.2">
    <property type="protein sequence ID" value="ENSGMOP00000017980.2"/>
    <property type="gene ID" value="ENSGMOG00000016746.2"/>
</dbReference>